<reference evidence="1" key="1">
    <citation type="submission" date="2021-03" db="EMBL/GenBank/DDBJ databases">
        <title>Comamonas denitrificans.</title>
        <authorList>
            <person name="Finster K."/>
        </authorList>
    </citation>
    <scope>NUCLEOTIDE SEQUENCE</scope>
    <source>
        <strain evidence="1">MM2021_4</strain>
    </source>
</reference>
<keyword evidence="2" id="KW-1185">Reference proteome</keyword>
<gene>
    <name evidence="1" type="ORF">J1777_07150</name>
</gene>
<dbReference type="InterPro" id="IPR029063">
    <property type="entry name" value="SAM-dependent_MTases_sf"/>
</dbReference>
<dbReference type="AlphaFoldDB" id="A0A939GYE5"/>
<dbReference type="RefSeq" id="WP_207575127.1">
    <property type="nucleotide sequence ID" value="NZ_JAFNME010000012.1"/>
</dbReference>
<name>A0A939GYE5_9BURK</name>
<dbReference type="SUPFAM" id="SSF53335">
    <property type="entry name" value="S-adenosyl-L-methionine-dependent methyltransferases"/>
    <property type="match status" value="1"/>
</dbReference>
<sequence>MPLPSEFDNHHIPISRKFIDDIRELFIDQYVKPGDLLLDIGNQGKYKKEKKYQSHTFDITNTTSPDILGDITTFNSKINNETYDSVVCTEVLEHVVDPFSAIEEIKRITKIGGHVLFTTPLNARIHGPIPDCWRFTEFGLKVLLRDFEMVYFQKLDTPGRNLFPLHYGCIVKKITDKKSDPRILSFQKID</sequence>
<keyword evidence="1" id="KW-0808">Transferase</keyword>
<accession>A0A939GYE5</accession>
<dbReference type="Pfam" id="PF13489">
    <property type="entry name" value="Methyltransf_23"/>
    <property type="match status" value="1"/>
</dbReference>
<dbReference type="EMBL" id="JAFNME010000012">
    <property type="protein sequence ID" value="MBO1249607.1"/>
    <property type="molecule type" value="Genomic_DNA"/>
</dbReference>
<dbReference type="Proteomes" id="UP000664731">
    <property type="component" value="Unassembled WGS sequence"/>
</dbReference>
<protein>
    <submittedName>
        <fullName evidence="1">Methyltransferase domain-containing protein</fullName>
    </submittedName>
</protein>
<dbReference type="GO" id="GO:0008168">
    <property type="term" value="F:methyltransferase activity"/>
    <property type="evidence" value="ECO:0007669"/>
    <property type="project" value="UniProtKB-KW"/>
</dbReference>
<dbReference type="Gene3D" id="3.40.50.150">
    <property type="entry name" value="Vaccinia Virus protein VP39"/>
    <property type="match status" value="1"/>
</dbReference>
<comment type="caution">
    <text evidence="1">The sequence shown here is derived from an EMBL/GenBank/DDBJ whole genome shotgun (WGS) entry which is preliminary data.</text>
</comment>
<evidence type="ECO:0000313" key="1">
    <source>
        <dbReference type="EMBL" id="MBO1249607.1"/>
    </source>
</evidence>
<dbReference type="GO" id="GO:0032259">
    <property type="term" value="P:methylation"/>
    <property type="evidence" value="ECO:0007669"/>
    <property type="project" value="UniProtKB-KW"/>
</dbReference>
<evidence type="ECO:0000313" key="2">
    <source>
        <dbReference type="Proteomes" id="UP000664731"/>
    </source>
</evidence>
<keyword evidence="1" id="KW-0489">Methyltransferase</keyword>
<organism evidence="1 2">
    <name type="scientific">Comamonas denitrificans</name>
    <dbReference type="NCBI Taxonomy" id="117506"/>
    <lineage>
        <taxon>Bacteria</taxon>
        <taxon>Pseudomonadati</taxon>
        <taxon>Pseudomonadota</taxon>
        <taxon>Betaproteobacteria</taxon>
        <taxon>Burkholderiales</taxon>
        <taxon>Comamonadaceae</taxon>
        <taxon>Comamonas</taxon>
    </lineage>
</organism>
<proteinExistence type="predicted"/>